<name>A0A1I1SVT2_9GAMM</name>
<gene>
    <name evidence="2" type="ORF">SAMN02745724_04708</name>
</gene>
<keyword evidence="1" id="KW-1133">Transmembrane helix</keyword>
<reference evidence="2 3" key="1">
    <citation type="submission" date="2016-10" db="EMBL/GenBank/DDBJ databases">
        <authorList>
            <person name="de Groot N.N."/>
        </authorList>
    </citation>
    <scope>NUCLEOTIDE SEQUENCE [LARGE SCALE GENOMIC DNA]</scope>
    <source>
        <strain evidence="2 3">DSM 6059</strain>
    </source>
</reference>
<dbReference type="Proteomes" id="UP000198862">
    <property type="component" value="Unassembled WGS sequence"/>
</dbReference>
<keyword evidence="1" id="KW-0812">Transmembrane</keyword>
<dbReference type="EMBL" id="FOLO01000063">
    <property type="protein sequence ID" value="SFD50462.1"/>
    <property type="molecule type" value="Genomic_DNA"/>
</dbReference>
<sequence length="55" mass="6224">MKTMYRILILAVLIIGAISSYSYGSSTGLFAFIVLGFIFEGVFWFSVFPNKNKKH</sequence>
<evidence type="ECO:0000313" key="3">
    <source>
        <dbReference type="Proteomes" id="UP000198862"/>
    </source>
</evidence>
<keyword evidence="1" id="KW-0472">Membrane</keyword>
<evidence type="ECO:0000256" key="1">
    <source>
        <dbReference type="SAM" id="Phobius"/>
    </source>
</evidence>
<proteinExistence type="predicted"/>
<dbReference type="AlphaFoldDB" id="A0A1I1SVT2"/>
<evidence type="ECO:0000313" key="2">
    <source>
        <dbReference type="EMBL" id="SFD50462.1"/>
    </source>
</evidence>
<dbReference type="STRING" id="1123010.SAMN02745724_04708"/>
<organism evidence="2 3">
    <name type="scientific">Pseudoalteromonas denitrificans DSM 6059</name>
    <dbReference type="NCBI Taxonomy" id="1123010"/>
    <lineage>
        <taxon>Bacteria</taxon>
        <taxon>Pseudomonadati</taxon>
        <taxon>Pseudomonadota</taxon>
        <taxon>Gammaproteobacteria</taxon>
        <taxon>Alteromonadales</taxon>
        <taxon>Pseudoalteromonadaceae</taxon>
        <taxon>Pseudoalteromonas</taxon>
    </lineage>
</organism>
<protein>
    <submittedName>
        <fullName evidence="2">Uncharacterized protein</fullName>
    </submittedName>
</protein>
<keyword evidence="3" id="KW-1185">Reference proteome</keyword>
<feature type="transmembrane region" description="Helical" evidence="1">
    <location>
        <begin position="30"/>
        <end position="48"/>
    </location>
</feature>
<accession>A0A1I1SVT2</accession>